<evidence type="ECO:0000313" key="4">
    <source>
        <dbReference type="Proteomes" id="UP001429745"/>
    </source>
</evidence>
<feature type="domain" description="DUF1731" evidence="2">
    <location>
        <begin position="296"/>
        <end position="330"/>
    </location>
</feature>
<dbReference type="Gene3D" id="3.40.50.720">
    <property type="entry name" value="NAD(P)-binding Rossmann-like Domain"/>
    <property type="match status" value="1"/>
</dbReference>
<evidence type="ECO:0000313" key="3">
    <source>
        <dbReference type="EMBL" id="NLP82389.1"/>
    </source>
</evidence>
<sequence>MDPRFEAPAARGRAVMAGASGFVGSALVRALADDGYDVRTIGRSGADATWDDRRGIRSLVDGAEILVNLAGKSVNCRYTDANRDEILRSRVETTRLLRRAVTDAAAPPPLWFNASTATIYRYAMDRPQTEADGELGSGFSVDVARTWEDEFFAGDLPATRRVALLRMAIVLGDGPATAALVRLARLGLGGPQHDGWWFPHRRYRGIGPHPTGDGRAPSHRSRGRQRFSWIHIDDVVGAVRFVRDRPGISGPVNLAAPAASDNRTLMATLRQAVRAPIGLPAWRFMLEPAMWALRTEPELVLKSRWAAPGVLTGAGYTFAFPELEDAVRDVVARPRG</sequence>
<dbReference type="InterPro" id="IPR036291">
    <property type="entry name" value="NAD(P)-bd_dom_sf"/>
</dbReference>
<dbReference type="PANTHER" id="PTHR11092">
    <property type="entry name" value="SUGAR NUCLEOTIDE EPIMERASE RELATED"/>
    <property type="match status" value="1"/>
</dbReference>
<dbReference type="InterPro" id="IPR013549">
    <property type="entry name" value="DUF1731"/>
</dbReference>
<name>A0ABX1K8N4_9MICO</name>
<keyword evidence="4" id="KW-1185">Reference proteome</keyword>
<dbReference type="Pfam" id="PF08338">
    <property type="entry name" value="DUF1731"/>
    <property type="match status" value="1"/>
</dbReference>
<dbReference type="Proteomes" id="UP001429745">
    <property type="component" value="Unassembled WGS sequence"/>
</dbReference>
<reference evidence="3 4" key="1">
    <citation type="submission" date="2020-04" db="EMBL/GenBank/DDBJ databases">
        <title>CFH 90308 Microbacterium sp.</title>
        <authorList>
            <person name="Nie G."/>
            <person name="Ming H."/>
            <person name="Xia T."/>
        </authorList>
    </citation>
    <scope>NUCLEOTIDE SEQUENCE [LARGE SCALE GENOMIC DNA]</scope>
    <source>
        <strain evidence="3 4">CFH 90308</strain>
    </source>
</reference>
<dbReference type="PANTHER" id="PTHR11092:SF0">
    <property type="entry name" value="EPIMERASE FAMILY PROTEIN SDR39U1"/>
    <property type="match status" value="1"/>
</dbReference>
<dbReference type="EMBL" id="JABACI010000001">
    <property type="protein sequence ID" value="NLP82389.1"/>
    <property type="molecule type" value="Genomic_DNA"/>
</dbReference>
<evidence type="ECO:0000259" key="2">
    <source>
        <dbReference type="Pfam" id="PF08338"/>
    </source>
</evidence>
<protein>
    <submittedName>
        <fullName evidence="3">DUF1731 domain-containing protein</fullName>
    </submittedName>
</protein>
<feature type="domain" description="NAD-dependent epimerase/dehydratase" evidence="1">
    <location>
        <begin position="15"/>
        <end position="132"/>
    </location>
</feature>
<gene>
    <name evidence="3" type="ORF">HF576_00855</name>
</gene>
<dbReference type="InterPro" id="IPR001509">
    <property type="entry name" value="Epimerase_deHydtase"/>
</dbReference>
<dbReference type="SUPFAM" id="SSF51735">
    <property type="entry name" value="NAD(P)-binding Rossmann-fold domains"/>
    <property type="match status" value="1"/>
</dbReference>
<accession>A0ABX1K8N4</accession>
<dbReference type="RefSeq" id="WP_168910904.1">
    <property type="nucleotide sequence ID" value="NZ_JABACI010000001.1"/>
</dbReference>
<comment type="caution">
    <text evidence="3">The sequence shown here is derived from an EMBL/GenBank/DDBJ whole genome shotgun (WGS) entry which is preliminary data.</text>
</comment>
<organism evidence="3 4">
    <name type="scientific">Microbacterium salsuginis</name>
    <dbReference type="NCBI Taxonomy" id="2722803"/>
    <lineage>
        <taxon>Bacteria</taxon>
        <taxon>Bacillati</taxon>
        <taxon>Actinomycetota</taxon>
        <taxon>Actinomycetes</taxon>
        <taxon>Micrococcales</taxon>
        <taxon>Microbacteriaceae</taxon>
        <taxon>Microbacterium</taxon>
    </lineage>
</organism>
<evidence type="ECO:0000259" key="1">
    <source>
        <dbReference type="Pfam" id="PF01370"/>
    </source>
</evidence>
<proteinExistence type="predicted"/>
<dbReference type="Pfam" id="PF01370">
    <property type="entry name" value="Epimerase"/>
    <property type="match status" value="1"/>
</dbReference>